<proteinExistence type="predicted"/>
<accession>A0ABV5GS38</accession>
<evidence type="ECO:0000313" key="2">
    <source>
        <dbReference type="Proteomes" id="UP001589607"/>
    </source>
</evidence>
<dbReference type="RefSeq" id="WP_236456297.1">
    <property type="nucleotide sequence ID" value="NZ_CBCSGE010000024.1"/>
</dbReference>
<dbReference type="EMBL" id="JBHMEY010000067">
    <property type="protein sequence ID" value="MFB9098198.1"/>
    <property type="molecule type" value="Genomic_DNA"/>
</dbReference>
<evidence type="ECO:0000313" key="1">
    <source>
        <dbReference type="EMBL" id="MFB9098198.1"/>
    </source>
</evidence>
<name>A0ABV5GS38_9FLAO</name>
<protein>
    <submittedName>
        <fullName evidence="1">Uncharacterized protein</fullName>
    </submittedName>
</protein>
<keyword evidence="2" id="KW-1185">Reference proteome</keyword>
<comment type="caution">
    <text evidence="1">The sequence shown here is derived from an EMBL/GenBank/DDBJ whole genome shotgun (WGS) entry which is preliminary data.</text>
</comment>
<dbReference type="Proteomes" id="UP001589607">
    <property type="component" value="Unassembled WGS sequence"/>
</dbReference>
<gene>
    <name evidence="1" type="ORF">ACFFVF_16920</name>
</gene>
<reference evidence="1 2" key="1">
    <citation type="submission" date="2024-09" db="EMBL/GenBank/DDBJ databases">
        <authorList>
            <person name="Sun Q."/>
            <person name="Mori K."/>
        </authorList>
    </citation>
    <scope>NUCLEOTIDE SEQUENCE [LARGE SCALE GENOMIC DNA]</scope>
    <source>
        <strain evidence="1 2">CECT 7955</strain>
    </source>
</reference>
<organism evidence="1 2">
    <name type="scientific">Flavobacterium jumunjinense</name>
    <dbReference type="NCBI Taxonomy" id="998845"/>
    <lineage>
        <taxon>Bacteria</taxon>
        <taxon>Pseudomonadati</taxon>
        <taxon>Bacteroidota</taxon>
        <taxon>Flavobacteriia</taxon>
        <taxon>Flavobacteriales</taxon>
        <taxon>Flavobacteriaceae</taxon>
        <taxon>Flavobacterium</taxon>
    </lineage>
</organism>
<sequence>MKYKLPILINETAIRESEYIFVFNQRNGFSEHRLTVDLFISKEFDYELYLDFSTSKATAKDVECLVKGPLPITIKQKLKAILRYPKLDYFYGDAWEDMQKRHFFFNTEQKLVMSNIGVIMNNEDKIEKNKSFFEFYNALSEWIEKHYQFQLSLL</sequence>